<dbReference type="EMBL" id="VUOD01000004">
    <property type="protein sequence ID" value="KAA2285099.1"/>
    <property type="molecule type" value="Genomic_DNA"/>
</dbReference>
<evidence type="ECO:0000313" key="6">
    <source>
        <dbReference type="Proteomes" id="UP000322165"/>
    </source>
</evidence>
<organism evidence="5 6">
    <name type="scientific">Arenimonas fontis</name>
    <dbReference type="NCBI Taxonomy" id="2608255"/>
    <lineage>
        <taxon>Bacteria</taxon>
        <taxon>Pseudomonadati</taxon>
        <taxon>Pseudomonadota</taxon>
        <taxon>Gammaproteobacteria</taxon>
        <taxon>Lysobacterales</taxon>
        <taxon>Lysobacteraceae</taxon>
        <taxon>Arenimonas</taxon>
    </lineage>
</organism>
<comment type="caution">
    <text evidence="5">The sequence shown here is derived from an EMBL/GenBank/DDBJ whole genome shotgun (WGS) entry which is preliminary data.</text>
</comment>
<protein>
    <submittedName>
        <fullName evidence="5">DUF1704 domain-containing protein</fullName>
    </submittedName>
</protein>
<dbReference type="GO" id="GO:0006508">
    <property type="term" value="P:proteolysis"/>
    <property type="evidence" value="ECO:0007669"/>
    <property type="project" value="UniProtKB-KW"/>
</dbReference>
<dbReference type="SMART" id="SM01154">
    <property type="entry name" value="DUF1704"/>
    <property type="match status" value="1"/>
</dbReference>
<dbReference type="InterPro" id="IPR012548">
    <property type="entry name" value="MATCAP"/>
</dbReference>
<sequence>MGAGDRLLRHHAALDARMVAAVRGIRLLQAVSWPARLQEEFLTAWRVGRPRMPRPEYARGEWSAVRAELEAVRAAADPDDPIGCYLRDTAESWHLATRLLDAVGSHRVTAWSARLFGRPVEMLPGDGPSNIEAARHFVAIADELDQELRAVEPDYELPADTVRAELQAAVDRLFTDHPVRVELDPDLIAKAAAGPTRIRLRSHTGFSEYDRNQLLVHEAFVHTLTGLNGREQPQLKSMARGSPRTTATQEGLATFAELISGAMDIERMKRISLRILAIDMAIHGADFIQVFRFFLEAGQPPKESFASAQRVFRGVPLGGGAAFTKDTVYLHGLLAVHTFFRWCLRHRQLARARRLFAGKMALEDVGRLAPAFDSGAVAPPLYLPPWMRRANGLAGVLAFSLFANRIRLDQVQADDLVLGQGL</sequence>
<gene>
    <name evidence="5" type="ORF">F0415_07605</name>
</gene>
<proteinExistence type="predicted"/>
<evidence type="ECO:0000256" key="4">
    <source>
        <dbReference type="ARBA" id="ARBA00023049"/>
    </source>
</evidence>
<keyword evidence="4" id="KW-0482">Metalloprotease</keyword>
<reference evidence="5 6" key="1">
    <citation type="submission" date="2019-09" db="EMBL/GenBank/DDBJ databases">
        <title>Arenimonas chukotkensis sp. nov., a bacterium isolated from Chukotka hot spring, Arctic region, Russia.</title>
        <authorList>
            <person name="Zayulina K.S."/>
            <person name="Prokofeva M.I."/>
            <person name="Elcheninov A.G."/>
            <person name="Novikov A."/>
            <person name="Kochetkova T.V."/>
            <person name="Kublanov I.V."/>
        </authorList>
    </citation>
    <scope>NUCLEOTIDE SEQUENCE [LARGE SCALE GENOMIC DNA]</scope>
    <source>
        <strain evidence="5 6">3729k</strain>
    </source>
</reference>
<keyword evidence="6" id="KW-1185">Reference proteome</keyword>
<evidence type="ECO:0000313" key="5">
    <source>
        <dbReference type="EMBL" id="KAA2285099.1"/>
    </source>
</evidence>
<dbReference type="Pfam" id="PF08014">
    <property type="entry name" value="MATCAP"/>
    <property type="match status" value="1"/>
</dbReference>
<dbReference type="AlphaFoldDB" id="A0A5B2ZAP2"/>
<dbReference type="GO" id="GO:0080164">
    <property type="term" value="P:regulation of nitric oxide metabolic process"/>
    <property type="evidence" value="ECO:0007669"/>
    <property type="project" value="TreeGrafter"/>
</dbReference>
<dbReference type="Proteomes" id="UP000322165">
    <property type="component" value="Unassembled WGS sequence"/>
</dbReference>
<dbReference type="PANTHER" id="PTHR31817">
    <property type="match status" value="1"/>
</dbReference>
<evidence type="ECO:0000256" key="1">
    <source>
        <dbReference type="ARBA" id="ARBA00001947"/>
    </source>
</evidence>
<evidence type="ECO:0000256" key="2">
    <source>
        <dbReference type="ARBA" id="ARBA00022670"/>
    </source>
</evidence>
<keyword evidence="2" id="KW-0645">Protease</keyword>
<keyword evidence="3" id="KW-0378">Hydrolase</keyword>
<dbReference type="GO" id="GO:0008237">
    <property type="term" value="F:metallopeptidase activity"/>
    <property type="evidence" value="ECO:0007669"/>
    <property type="project" value="UniProtKB-KW"/>
</dbReference>
<dbReference type="RefSeq" id="WP_149860598.1">
    <property type="nucleotide sequence ID" value="NZ_VUOD01000004.1"/>
</dbReference>
<evidence type="ECO:0000256" key="3">
    <source>
        <dbReference type="ARBA" id="ARBA00022801"/>
    </source>
</evidence>
<name>A0A5B2ZAP2_9GAMM</name>
<reference evidence="5 6" key="2">
    <citation type="submission" date="2019-09" db="EMBL/GenBank/DDBJ databases">
        <authorList>
            <person name="Mazur A."/>
        </authorList>
    </citation>
    <scope>NUCLEOTIDE SEQUENCE [LARGE SCALE GENOMIC DNA]</scope>
    <source>
        <strain evidence="5 6">3729k</strain>
    </source>
</reference>
<comment type="cofactor">
    <cofactor evidence="1">
        <name>Zn(2+)</name>
        <dbReference type="ChEBI" id="CHEBI:29105"/>
    </cofactor>
</comment>
<accession>A0A5B2ZAP2</accession>
<dbReference type="PANTHER" id="PTHR31817:SF0">
    <property type="entry name" value="CHROMOSOME UNDETERMINED SCAFFOLD_67, WHOLE GENOME SHOTGUN SEQUENCE"/>
    <property type="match status" value="1"/>
</dbReference>